<evidence type="ECO:0000256" key="2">
    <source>
        <dbReference type="ARBA" id="ARBA00022806"/>
    </source>
</evidence>
<keyword evidence="1" id="KW-0378">Hydrolase</keyword>
<feature type="region of interest" description="Disordered" evidence="3">
    <location>
        <begin position="78"/>
        <end position="145"/>
    </location>
</feature>
<dbReference type="GO" id="GO:0016787">
    <property type="term" value="F:hydrolase activity"/>
    <property type="evidence" value="ECO:0007669"/>
    <property type="project" value="UniProtKB-KW"/>
</dbReference>
<keyword evidence="2" id="KW-0067">ATP-binding</keyword>
<accession>A0AAV6Z316</accession>
<keyword evidence="2" id="KW-0347">Helicase</keyword>
<dbReference type="SMART" id="SM01178">
    <property type="entry name" value="DUF4217"/>
    <property type="match status" value="1"/>
</dbReference>
<dbReference type="Pfam" id="PF13959">
    <property type="entry name" value="CTE_SPB4"/>
    <property type="match status" value="1"/>
</dbReference>
<keyword evidence="6" id="KW-1185">Reference proteome</keyword>
<name>A0AAV6Z316_ENGPU</name>
<dbReference type="InterPro" id="IPR025313">
    <property type="entry name" value="SPB4-like_CTE"/>
</dbReference>
<feature type="domain" description="ATP-dependent rRNA helicase SPB4-like C-terminal extension" evidence="4">
    <location>
        <begin position="1"/>
        <end position="49"/>
    </location>
</feature>
<dbReference type="EMBL" id="WNYA01002664">
    <property type="protein sequence ID" value="KAG8543987.1"/>
    <property type="molecule type" value="Genomic_DNA"/>
</dbReference>
<evidence type="ECO:0000313" key="5">
    <source>
        <dbReference type="EMBL" id="KAG8543987.1"/>
    </source>
</evidence>
<keyword evidence="2" id="KW-0547">Nucleotide-binding</keyword>
<gene>
    <name evidence="5" type="ORF">GDO81_023295</name>
</gene>
<feature type="compositionally biased region" description="Acidic residues" evidence="3">
    <location>
        <begin position="130"/>
        <end position="141"/>
    </location>
</feature>
<reference evidence="5" key="1">
    <citation type="thesis" date="2020" institute="ProQuest LLC" country="789 East Eisenhower Parkway, Ann Arbor, MI, USA">
        <title>Comparative Genomics and Chromosome Evolution.</title>
        <authorList>
            <person name="Mudd A.B."/>
        </authorList>
    </citation>
    <scope>NUCLEOTIDE SEQUENCE</scope>
    <source>
        <strain evidence="5">237g6f4</strain>
        <tissue evidence="5">Blood</tissue>
    </source>
</reference>
<feature type="compositionally biased region" description="Acidic residues" evidence="3">
    <location>
        <begin position="100"/>
        <end position="114"/>
    </location>
</feature>
<evidence type="ECO:0000256" key="1">
    <source>
        <dbReference type="ARBA" id="ARBA00022801"/>
    </source>
</evidence>
<sequence>MKERAQRCFVSYLRSVYLMKNKEVFDVFKIPLVEYAQSLGLAVPPRVRFLQNVKASENKPTEVLEPGNASDEEIENFKAQLSGKNLSKMDKRNIKSDEQSSGDEEEEEGEDSEEEKLQKNNKPSGFQLLDGDDDDEDEGRDEEIFTVKRRDIFGINEDKKEVVKEEITKTKLKKMEKVSKVKEAKN</sequence>
<protein>
    <recommendedName>
        <fullName evidence="4">ATP-dependent rRNA helicase SPB4-like C-terminal extension domain-containing protein</fullName>
    </recommendedName>
</protein>
<dbReference type="Proteomes" id="UP000824782">
    <property type="component" value="Unassembled WGS sequence"/>
</dbReference>
<dbReference type="GO" id="GO:0004386">
    <property type="term" value="F:helicase activity"/>
    <property type="evidence" value="ECO:0007669"/>
    <property type="project" value="UniProtKB-KW"/>
</dbReference>
<evidence type="ECO:0000256" key="3">
    <source>
        <dbReference type="SAM" id="MobiDB-lite"/>
    </source>
</evidence>
<dbReference type="AlphaFoldDB" id="A0AAV6Z316"/>
<organism evidence="5 6">
    <name type="scientific">Engystomops pustulosus</name>
    <name type="common">Tungara frog</name>
    <name type="synonym">Physalaemus pustulosus</name>
    <dbReference type="NCBI Taxonomy" id="76066"/>
    <lineage>
        <taxon>Eukaryota</taxon>
        <taxon>Metazoa</taxon>
        <taxon>Chordata</taxon>
        <taxon>Craniata</taxon>
        <taxon>Vertebrata</taxon>
        <taxon>Euteleostomi</taxon>
        <taxon>Amphibia</taxon>
        <taxon>Batrachia</taxon>
        <taxon>Anura</taxon>
        <taxon>Neobatrachia</taxon>
        <taxon>Hyloidea</taxon>
        <taxon>Leptodactylidae</taxon>
        <taxon>Leiuperinae</taxon>
        <taxon>Engystomops</taxon>
    </lineage>
</organism>
<evidence type="ECO:0000313" key="6">
    <source>
        <dbReference type="Proteomes" id="UP000824782"/>
    </source>
</evidence>
<proteinExistence type="predicted"/>
<feature type="compositionally biased region" description="Basic and acidic residues" evidence="3">
    <location>
        <begin position="87"/>
        <end position="98"/>
    </location>
</feature>
<comment type="caution">
    <text evidence="5">The sequence shown here is derived from an EMBL/GenBank/DDBJ whole genome shotgun (WGS) entry which is preliminary data.</text>
</comment>
<evidence type="ECO:0000259" key="4">
    <source>
        <dbReference type="SMART" id="SM01178"/>
    </source>
</evidence>